<keyword evidence="1" id="KW-0378">Hydrolase</keyword>
<evidence type="ECO:0000313" key="3">
    <source>
        <dbReference type="EMBL" id="GAA3957288.1"/>
    </source>
</evidence>
<dbReference type="CDD" id="cd00431">
    <property type="entry name" value="cysteine_hydrolases"/>
    <property type="match status" value="1"/>
</dbReference>
<dbReference type="EMBL" id="BAAAZC010000002">
    <property type="protein sequence ID" value="GAA3957288.1"/>
    <property type="molecule type" value="Genomic_DNA"/>
</dbReference>
<feature type="domain" description="Isochorismatase-like" evidence="2">
    <location>
        <begin position="9"/>
        <end position="181"/>
    </location>
</feature>
<accession>A0ABP7NZP4</accession>
<dbReference type="InterPro" id="IPR036380">
    <property type="entry name" value="Isochorismatase-like_sf"/>
</dbReference>
<dbReference type="Pfam" id="PF00857">
    <property type="entry name" value="Isochorismatase"/>
    <property type="match status" value="1"/>
</dbReference>
<dbReference type="InterPro" id="IPR050272">
    <property type="entry name" value="Isochorismatase-like_hydrls"/>
</dbReference>
<gene>
    <name evidence="3" type="ORF">GCM10022210_00510</name>
</gene>
<dbReference type="Proteomes" id="UP001500742">
    <property type="component" value="Unassembled WGS sequence"/>
</dbReference>
<keyword evidence="4" id="KW-1185">Reference proteome</keyword>
<organism evidence="3 4">
    <name type="scientific">Mucilaginibacter dorajii</name>
    <dbReference type="NCBI Taxonomy" id="692994"/>
    <lineage>
        <taxon>Bacteria</taxon>
        <taxon>Pseudomonadati</taxon>
        <taxon>Bacteroidota</taxon>
        <taxon>Sphingobacteriia</taxon>
        <taxon>Sphingobacteriales</taxon>
        <taxon>Sphingobacteriaceae</taxon>
        <taxon>Mucilaginibacter</taxon>
    </lineage>
</organism>
<dbReference type="PANTHER" id="PTHR43540">
    <property type="entry name" value="PEROXYUREIDOACRYLATE/UREIDOACRYLATE AMIDOHYDROLASE-RELATED"/>
    <property type="match status" value="1"/>
</dbReference>
<dbReference type="PANTHER" id="PTHR43540:SF7">
    <property type="entry name" value="ISOCHORISMATASE FAMILY PROTEIN YECD"/>
    <property type="match status" value="1"/>
</dbReference>
<sequence length="188" mass="20102">MITTIDKNTALVLIDLQNLVVKLPLAHPVAGVLANSAKLLAAFRAAKLPVVLVNVNPAGSKAFAVRKDSNPAGGVIPGADWLDITPEIEVKDEDIRITKHTWGAFYETALHNELQKRNITQIVLGGIATSIGVEGTARQANEFGYNIAFASDAMSDMLADAHDNSFKNIFPRLGEVGTTDDIIAMLQA</sequence>
<comment type="caution">
    <text evidence="3">The sequence shown here is derived from an EMBL/GenBank/DDBJ whole genome shotgun (WGS) entry which is preliminary data.</text>
</comment>
<proteinExistence type="predicted"/>
<protein>
    <submittedName>
        <fullName evidence="3">Isochorismatase family protein</fullName>
    </submittedName>
</protein>
<evidence type="ECO:0000259" key="2">
    <source>
        <dbReference type="Pfam" id="PF00857"/>
    </source>
</evidence>
<dbReference type="RefSeq" id="WP_259092889.1">
    <property type="nucleotide sequence ID" value="NZ_BAAAZC010000002.1"/>
</dbReference>
<evidence type="ECO:0000256" key="1">
    <source>
        <dbReference type="ARBA" id="ARBA00022801"/>
    </source>
</evidence>
<evidence type="ECO:0000313" key="4">
    <source>
        <dbReference type="Proteomes" id="UP001500742"/>
    </source>
</evidence>
<reference evidence="4" key="1">
    <citation type="journal article" date="2019" name="Int. J. Syst. Evol. Microbiol.">
        <title>The Global Catalogue of Microorganisms (GCM) 10K type strain sequencing project: providing services to taxonomists for standard genome sequencing and annotation.</title>
        <authorList>
            <consortium name="The Broad Institute Genomics Platform"/>
            <consortium name="The Broad Institute Genome Sequencing Center for Infectious Disease"/>
            <person name="Wu L."/>
            <person name="Ma J."/>
        </authorList>
    </citation>
    <scope>NUCLEOTIDE SEQUENCE [LARGE SCALE GENOMIC DNA]</scope>
    <source>
        <strain evidence="4">JCM 16601</strain>
    </source>
</reference>
<dbReference type="SUPFAM" id="SSF52499">
    <property type="entry name" value="Isochorismatase-like hydrolases"/>
    <property type="match status" value="1"/>
</dbReference>
<dbReference type="Gene3D" id="3.40.50.850">
    <property type="entry name" value="Isochorismatase-like"/>
    <property type="match status" value="1"/>
</dbReference>
<name>A0ABP7NZP4_9SPHI</name>
<dbReference type="InterPro" id="IPR000868">
    <property type="entry name" value="Isochorismatase-like_dom"/>
</dbReference>